<dbReference type="Gene3D" id="3.10.310.50">
    <property type="match status" value="1"/>
</dbReference>
<dbReference type="eggNOG" id="COG3762">
    <property type="taxonomic scope" value="Bacteria"/>
</dbReference>
<proteinExistence type="predicted"/>
<dbReference type="PANTHER" id="PTHR30373:SF8">
    <property type="entry name" value="BLL7265 PROTEIN"/>
    <property type="match status" value="1"/>
</dbReference>
<protein>
    <submittedName>
        <fullName evidence="2">TLP18.3, Psb32 and MOLO-1 founding protein of phosphatase</fullName>
    </submittedName>
</protein>
<sequence>MNYVRIMRHLTTGQLAVRRILPAASLTAIESAIQRSEMTHDGEICFAVEAALSTVSLLRGQTARERAIEVFSQIRVWDTEYNNGVLIYLLLADRDVEIIVDRGIDAKVANGEWDNICHTMESAFRQQQFEAGIINGIDAVSYYLRIYFPPNLKQGGNELPDEPVVFF</sequence>
<name>A0A1N6F9J8_9PROT</name>
<evidence type="ECO:0000313" key="2">
    <source>
        <dbReference type="EMBL" id="SIN91884.1"/>
    </source>
</evidence>
<dbReference type="STRING" id="44575.SAMN05216419_10175"/>
<evidence type="ECO:0000259" key="1">
    <source>
        <dbReference type="Pfam" id="PF04536"/>
    </source>
</evidence>
<dbReference type="Proteomes" id="UP000185062">
    <property type="component" value="Unassembled WGS sequence"/>
</dbReference>
<accession>A0A1N6F9J8</accession>
<feature type="domain" description="TPM" evidence="1">
    <location>
        <begin position="20"/>
        <end position="141"/>
    </location>
</feature>
<dbReference type="InterPro" id="IPR007621">
    <property type="entry name" value="TPM_dom"/>
</dbReference>
<dbReference type="EMBL" id="FSRO01000001">
    <property type="protein sequence ID" value="SIN91884.1"/>
    <property type="molecule type" value="Genomic_DNA"/>
</dbReference>
<evidence type="ECO:0000313" key="3">
    <source>
        <dbReference type="Proteomes" id="UP000185062"/>
    </source>
</evidence>
<dbReference type="AlphaFoldDB" id="A0A1N6F9J8"/>
<reference evidence="2 3" key="1">
    <citation type="submission" date="2016-12" db="EMBL/GenBank/DDBJ databases">
        <authorList>
            <person name="Song W.-J."/>
            <person name="Kurnit D.M."/>
        </authorList>
    </citation>
    <scope>NUCLEOTIDE SEQUENCE [LARGE SCALE GENOMIC DNA]</scope>
    <source>
        <strain evidence="2 3">ATCC 49181</strain>
    </source>
</reference>
<organism evidence="2 3">
    <name type="scientific">Nitrosomonas cryotolerans ATCC 49181</name>
    <dbReference type="NCBI Taxonomy" id="1131553"/>
    <lineage>
        <taxon>Bacteria</taxon>
        <taxon>Pseudomonadati</taxon>
        <taxon>Pseudomonadota</taxon>
        <taxon>Betaproteobacteria</taxon>
        <taxon>Nitrosomonadales</taxon>
        <taxon>Nitrosomonadaceae</taxon>
        <taxon>Nitrosomonas</taxon>
    </lineage>
</organism>
<keyword evidence="3" id="KW-1185">Reference proteome</keyword>
<dbReference type="Pfam" id="PF04536">
    <property type="entry name" value="TPM_phosphatase"/>
    <property type="match status" value="1"/>
</dbReference>
<dbReference type="PANTHER" id="PTHR30373">
    <property type="entry name" value="UPF0603 PROTEIN YGCG"/>
    <property type="match status" value="1"/>
</dbReference>
<dbReference type="RefSeq" id="WP_028461553.1">
    <property type="nucleotide sequence ID" value="NZ_FSRO01000001.1"/>
</dbReference>
<gene>
    <name evidence="2" type="ORF">SAMN02743940_0155</name>
</gene>